<organism evidence="2 3">
    <name type="scientific">Nibrella saemangeumensis</name>
    <dbReference type="NCBI Taxonomy" id="1084526"/>
    <lineage>
        <taxon>Bacteria</taxon>
        <taxon>Pseudomonadati</taxon>
        <taxon>Bacteroidota</taxon>
        <taxon>Cytophagia</taxon>
        <taxon>Cytophagales</taxon>
        <taxon>Spirosomataceae</taxon>
        <taxon>Nibrella</taxon>
    </lineage>
</organism>
<accession>A0ABP8MN67</accession>
<dbReference type="Gene3D" id="3.40.30.10">
    <property type="entry name" value="Glutaredoxin"/>
    <property type="match status" value="1"/>
</dbReference>
<dbReference type="CDD" id="cd02947">
    <property type="entry name" value="TRX_family"/>
    <property type="match status" value="1"/>
</dbReference>
<dbReference type="Proteomes" id="UP001501175">
    <property type="component" value="Unassembled WGS sequence"/>
</dbReference>
<comment type="caution">
    <text evidence="2">The sequence shown here is derived from an EMBL/GenBank/DDBJ whole genome shotgun (WGS) entry which is preliminary data.</text>
</comment>
<evidence type="ECO:0000259" key="1">
    <source>
        <dbReference type="Pfam" id="PF00085"/>
    </source>
</evidence>
<evidence type="ECO:0000313" key="2">
    <source>
        <dbReference type="EMBL" id="GAA4452139.1"/>
    </source>
</evidence>
<feature type="domain" description="Thioredoxin" evidence="1">
    <location>
        <begin position="40"/>
        <end position="96"/>
    </location>
</feature>
<dbReference type="SUPFAM" id="SSF52833">
    <property type="entry name" value="Thioredoxin-like"/>
    <property type="match status" value="1"/>
</dbReference>
<protein>
    <recommendedName>
        <fullName evidence="1">Thioredoxin domain-containing protein</fullName>
    </recommendedName>
</protein>
<evidence type="ECO:0000313" key="3">
    <source>
        <dbReference type="Proteomes" id="UP001501175"/>
    </source>
</evidence>
<dbReference type="RefSeq" id="WP_345242161.1">
    <property type="nucleotide sequence ID" value="NZ_BAABHD010000021.1"/>
</dbReference>
<dbReference type="Pfam" id="PF00085">
    <property type="entry name" value="Thioredoxin"/>
    <property type="match status" value="1"/>
</dbReference>
<dbReference type="InterPro" id="IPR013766">
    <property type="entry name" value="Thioredoxin_domain"/>
</dbReference>
<keyword evidence="3" id="KW-1185">Reference proteome</keyword>
<proteinExistence type="predicted"/>
<name>A0ABP8MN67_9BACT</name>
<sequence length="122" mass="13634">MPVYRPLFIPPKTAVLLVFMPRVSSLSLDVELLLERVGAVLGDAVKITRVDESTHPEVVNSFGVRMLPSFVLIMQGNEIWRHTGSIEGSELLQLLAEQLEKLQPRLDTLPVPNPIEPNRLSL</sequence>
<reference evidence="3" key="1">
    <citation type="journal article" date="2019" name="Int. J. Syst. Evol. Microbiol.">
        <title>The Global Catalogue of Microorganisms (GCM) 10K type strain sequencing project: providing services to taxonomists for standard genome sequencing and annotation.</title>
        <authorList>
            <consortium name="The Broad Institute Genomics Platform"/>
            <consortium name="The Broad Institute Genome Sequencing Center for Infectious Disease"/>
            <person name="Wu L."/>
            <person name="Ma J."/>
        </authorList>
    </citation>
    <scope>NUCLEOTIDE SEQUENCE [LARGE SCALE GENOMIC DNA]</scope>
    <source>
        <strain evidence="3">JCM 17927</strain>
    </source>
</reference>
<dbReference type="InterPro" id="IPR036249">
    <property type="entry name" value="Thioredoxin-like_sf"/>
</dbReference>
<gene>
    <name evidence="2" type="ORF">GCM10023189_15090</name>
</gene>
<dbReference type="EMBL" id="BAABHD010000021">
    <property type="protein sequence ID" value="GAA4452139.1"/>
    <property type="molecule type" value="Genomic_DNA"/>
</dbReference>